<feature type="compositionally biased region" description="Pro residues" evidence="1">
    <location>
        <begin position="483"/>
        <end position="495"/>
    </location>
</feature>
<dbReference type="Gene3D" id="2.60.40.640">
    <property type="match status" value="2"/>
</dbReference>
<dbReference type="Proteomes" id="UP001527925">
    <property type="component" value="Unassembled WGS sequence"/>
</dbReference>
<dbReference type="InterPro" id="IPR014756">
    <property type="entry name" value="Ig_E-set"/>
</dbReference>
<evidence type="ECO:0008006" key="4">
    <source>
        <dbReference type="Google" id="ProtNLM"/>
    </source>
</evidence>
<proteinExistence type="predicted"/>
<dbReference type="InterPro" id="IPR050357">
    <property type="entry name" value="Arrestin_domain-protein"/>
</dbReference>
<dbReference type="EMBL" id="JADGIZ020000105">
    <property type="protein sequence ID" value="KAL2911498.1"/>
    <property type="molecule type" value="Genomic_DNA"/>
</dbReference>
<dbReference type="SUPFAM" id="SSF81296">
    <property type="entry name" value="E set domains"/>
    <property type="match status" value="1"/>
</dbReference>
<evidence type="ECO:0000313" key="3">
    <source>
        <dbReference type="Proteomes" id="UP001527925"/>
    </source>
</evidence>
<feature type="compositionally biased region" description="Low complexity" evidence="1">
    <location>
        <begin position="354"/>
        <end position="375"/>
    </location>
</feature>
<feature type="region of interest" description="Disordered" evidence="1">
    <location>
        <begin position="465"/>
        <end position="573"/>
    </location>
</feature>
<comment type="caution">
    <text evidence="2">The sequence shown here is derived from an EMBL/GenBank/DDBJ whole genome shotgun (WGS) entry which is preliminary data.</text>
</comment>
<dbReference type="PANTHER" id="PTHR11188:SF17">
    <property type="entry name" value="FI21816P1"/>
    <property type="match status" value="1"/>
</dbReference>
<keyword evidence="3" id="KW-1185">Reference proteome</keyword>
<dbReference type="PANTHER" id="PTHR11188">
    <property type="entry name" value="ARRESTIN DOMAIN CONTAINING PROTEIN"/>
    <property type="match status" value="1"/>
</dbReference>
<feature type="region of interest" description="Disordered" evidence="1">
    <location>
        <begin position="332"/>
        <end position="375"/>
    </location>
</feature>
<evidence type="ECO:0000313" key="2">
    <source>
        <dbReference type="EMBL" id="KAL2911498.1"/>
    </source>
</evidence>
<organism evidence="2 3">
    <name type="scientific">Polyrhizophydium stewartii</name>
    <dbReference type="NCBI Taxonomy" id="2732419"/>
    <lineage>
        <taxon>Eukaryota</taxon>
        <taxon>Fungi</taxon>
        <taxon>Fungi incertae sedis</taxon>
        <taxon>Chytridiomycota</taxon>
        <taxon>Chytridiomycota incertae sedis</taxon>
        <taxon>Chytridiomycetes</taxon>
        <taxon>Rhizophydiales</taxon>
        <taxon>Rhizophydiales incertae sedis</taxon>
        <taxon>Polyrhizophydium</taxon>
    </lineage>
</organism>
<feature type="compositionally biased region" description="Polar residues" evidence="1">
    <location>
        <begin position="340"/>
        <end position="352"/>
    </location>
</feature>
<accession>A0ABR4MW61</accession>
<sequence length="573" mass="62211">MAFNPAPTHSTRCSKLKLKIVLDKTLFLAGEPVRGHLELTCFSNHSVRLGEIAVELNGVEKLAEGVLNSQAFYARRIPFQAERMPPTSAVRGPCQDGYWQANKAKTIFPFEFVLPADAPSSHTFQSIASVKYVVTAFARYEMRNSRDSLLKTSEVKVLERWDQSRLDSLCSSSAHALTTFKAKARFNGDRNEIQLEARLDSPRLLAGSDAFVTMRITNESNLKASHGIRSAICDISVENNLFSLIPGTLIDVAKEETFRDKSHTFEPGMDRQINVNLRVPPGSRTIKKTTLAEVDFAIQISLLTNTLFKQDIGVEIPVAVCHAASLPSAWGGSASSSSLTRRNNIHSGSHSPVRSLPRSITSSSPSRSPSPASPRLEPAFSFGSLFRYADQRSPTLPAVMLPHDADAAAPPQPEPAFTPQPVRANKPLPVLPTADTKQFSHADEPSPGLITMIYRGLASVSGSLMAAEDTAPTSPQPLLRPFKPLPVPEPQPRGPPALHDLVAEHDRPAHQRAKAGAAGGGASGRKRAPRHKISADIESFAEFKQGLESGRAKARTSTLRRGLNIPKTGCERA</sequence>
<evidence type="ECO:0000256" key="1">
    <source>
        <dbReference type="SAM" id="MobiDB-lite"/>
    </source>
</evidence>
<dbReference type="InterPro" id="IPR014752">
    <property type="entry name" value="Arrestin-like_C"/>
</dbReference>
<name>A0ABR4MW61_9FUNG</name>
<gene>
    <name evidence="2" type="ORF">HK105_209029</name>
</gene>
<protein>
    <recommendedName>
        <fullName evidence="4">Arrestin C-terminal-like domain-containing protein</fullName>
    </recommendedName>
</protein>
<reference evidence="2 3" key="1">
    <citation type="submission" date="2023-09" db="EMBL/GenBank/DDBJ databases">
        <title>Pangenome analysis of Batrachochytrium dendrobatidis and related Chytrids.</title>
        <authorList>
            <person name="Yacoub M.N."/>
            <person name="Stajich J.E."/>
            <person name="James T.Y."/>
        </authorList>
    </citation>
    <scope>NUCLEOTIDE SEQUENCE [LARGE SCALE GENOMIC DNA]</scope>
    <source>
        <strain evidence="2 3">JEL0888</strain>
    </source>
</reference>